<organism evidence="1 2">
    <name type="scientific">Apostasia shenzhenica</name>
    <dbReference type="NCBI Taxonomy" id="1088818"/>
    <lineage>
        <taxon>Eukaryota</taxon>
        <taxon>Viridiplantae</taxon>
        <taxon>Streptophyta</taxon>
        <taxon>Embryophyta</taxon>
        <taxon>Tracheophyta</taxon>
        <taxon>Spermatophyta</taxon>
        <taxon>Magnoliopsida</taxon>
        <taxon>Liliopsida</taxon>
        <taxon>Asparagales</taxon>
        <taxon>Orchidaceae</taxon>
        <taxon>Apostasioideae</taxon>
        <taxon>Apostasia</taxon>
    </lineage>
</organism>
<reference evidence="1 2" key="1">
    <citation type="journal article" date="2017" name="Nature">
        <title>The Apostasia genome and the evolution of orchids.</title>
        <authorList>
            <person name="Zhang G.Q."/>
            <person name="Liu K.W."/>
            <person name="Li Z."/>
            <person name="Lohaus R."/>
            <person name="Hsiao Y.Y."/>
            <person name="Niu S.C."/>
            <person name="Wang J.Y."/>
            <person name="Lin Y.C."/>
            <person name="Xu Q."/>
            <person name="Chen L.J."/>
            <person name="Yoshida K."/>
            <person name="Fujiwara S."/>
            <person name="Wang Z.W."/>
            <person name="Zhang Y.Q."/>
            <person name="Mitsuda N."/>
            <person name="Wang M."/>
            <person name="Liu G.H."/>
            <person name="Pecoraro L."/>
            <person name="Huang H.X."/>
            <person name="Xiao X.J."/>
            <person name="Lin M."/>
            <person name="Wu X.Y."/>
            <person name="Wu W.L."/>
            <person name="Chen Y.Y."/>
            <person name="Chang S.B."/>
            <person name="Sakamoto S."/>
            <person name="Ohme-Takagi M."/>
            <person name="Yagi M."/>
            <person name="Zeng S.J."/>
            <person name="Shen C.Y."/>
            <person name="Yeh C.M."/>
            <person name="Luo Y.B."/>
            <person name="Tsai W.C."/>
            <person name="Van de Peer Y."/>
            <person name="Liu Z.J."/>
        </authorList>
    </citation>
    <scope>NUCLEOTIDE SEQUENCE [LARGE SCALE GENOMIC DNA]</scope>
    <source>
        <strain evidence="2">cv. Shenzhen</strain>
        <tissue evidence="1">Stem</tissue>
    </source>
</reference>
<gene>
    <name evidence="1" type="ORF">AXF42_Ash019902</name>
</gene>
<sequence>MFVRACGSLVDFEVWQPEIFWNRRLMNDIREKGIVVEGTKEGIRPILGSLNVRKRRVSLNQEKRKGWEEESRLW</sequence>
<accession>A0A2H9ZYU9</accession>
<dbReference type="Proteomes" id="UP000236161">
    <property type="component" value="Unassembled WGS sequence"/>
</dbReference>
<dbReference type="AlphaFoldDB" id="A0A2H9ZYU9"/>
<evidence type="ECO:0000313" key="1">
    <source>
        <dbReference type="EMBL" id="PKA48446.1"/>
    </source>
</evidence>
<keyword evidence="2" id="KW-1185">Reference proteome</keyword>
<proteinExistence type="predicted"/>
<evidence type="ECO:0000313" key="2">
    <source>
        <dbReference type="Proteomes" id="UP000236161"/>
    </source>
</evidence>
<protein>
    <submittedName>
        <fullName evidence="1">Uncharacterized protein</fullName>
    </submittedName>
</protein>
<name>A0A2H9ZYU9_9ASPA</name>
<dbReference type="EMBL" id="KZ452392">
    <property type="protein sequence ID" value="PKA48446.1"/>
    <property type="molecule type" value="Genomic_DNA"/>
</dbReference>